<gene>
    <name evidence="1" type="ORF">QQ020_34320</name>
</gene>
<dbReference type="Proteomes" id="UP001172083">
    <property type="component" value="Unassembled WGS sequence"/>
</dbReference>
<evidence type="ECO:0000313" key="1">
    <source>
        <dbReference type="EMBL" id="MDN5217199.1"/>
    </source>
</evidence>
<dbReference type="RefSeq" id="WP_346762536.1">
    <property type="nucleotide sequence ID" value="NZ_JAUJEB010000014.1"/>
</dbReference>
<evidence type="ECO:0000313" key="2">
    <source>
        <dbReference type="Proteomes" id="UP001172083"/>
    </source>
</evidence>
<proteinExistence type="predicted"/>
<keyword evidence="2" id="KW-1185">Reference proteome</keyword>
<dbReference type="Pfam" id="PF18845">
    <property type="entry name" value="baeRF_family3"/>
    <property type="match status" value="1"/>
</dbReference>
<sequence>MKTGKYPTELLRVDHHDKNKICISIIVPLHKQLPDRNQNKLMVKNAIKEAKSLLRANYENHLINGLINGLDQLPDGEIFASGSDGVGIFVGENISKVVHFPFEVTKKVIVDSSFEVRDMIFAESQLLEYFVLVLDNNKTRLFKASGPDIEEIINGSFPLSYEEQFQYPDRQKPGVSSSFGKEESVIQEERQKGFYRHLDKLLAPYFKNNTLPIVLLGIADQQVLFRKVTKYDDGIVASLNGNFAYFNSSEIAKKVWPEMTSQMRYKDNEIIDRLEKLKLANKIVTGINPVWEAAKSKGGQTLVVEKDYHQTAYLNQSSGTLSLTTQQGEGWNKVADLVDDIIELVISNKGKVIFVGNGKMAKFEKIALMYS</sequence>
<dbReference type="EMBL" id="JAUJEB010000014">
    <property type="protein sequence ID" value="MDN5217199.1"/>
    <property type="molecule type" value="Genomic_DNA"/>
</dbReference>
<dbReference type="InterPro" id="IPR041289">
    <property type="entry name" value="Bact_RF_family3"/>
</dbReference>
<organism evidence="1 2">
    <name type="scientific">Agaribacillus aureus</name>
    <dbReference type="NCBI Taxonomy" id="3051825"/>
    <lineage>
        <taxon>Bacteria</taxon>
        <taxon>Pseudomonadati</taxon>
        <taxon>Bacteroidota</taxon>
        <taxon>Cytophagia</taxon>
        <taxon>Cytophagales</taxon>
        <taxon>Splendidivirgaceae</taxon>
        <taxon>Agaribacillus</taxon>
    </lineage>
</organism>
<accession>A0ABT8LHB1</accession>
<name>A0ABT8LHB1_9BACT</name>
<reference evidence="1" key="1">
    <citation type="submission" date="2023-06" db="EMBL/GenBank/DDBJ databases">
        <title>Genomic of Agaribacillus aureum.</title>
        <authorList>
            <person name="Wang G."/>
        </authorList>
    </citation>
    <scope>NUCLEOTIDE SEQUENCE</scope>
    <source>
        <strain evidence="1">BMA12</strain>
    </source>
</reference>
<comment type="caution">
    <text evidence="1">The sequence shown here is derived from an EMBL/GenBank/DDBJ whole genome shotgun (WGS) entry which is preliminary data.</text>
</comment>
<protein>
    <submittedName>
        <fullName evidence="1">Uncharacterized protein</fullName>
    </submittedName>
</protein>